<dbReference type="GO" id="GO:0051287">
    <property type="term" value="F:NAD binding"/>
    <property type="evidence" value="ECO:0007669"/>
    <property type="project" value="InterPro"/>
</dbReference>
<keyword evidence="7" id="KW-1185">Reference proteome</keyword>
<keyword evidence="2" id="KW-0560">Oxidoreductase</keyword>
<gene>
    <name evidence="6" type="ORF">F8O02_01785</name>
</gene>
<feature type="domain" description="D-isomer specific 2-hydroxyacid dehydrogenase NAD-binding" evidence="5">
    <location>
        <begin position="113"/>
        <end position="288"/>
    </location>
</feature>
<proteinExistence type="inferred from homology"/>
<dbReference type="SUPFAM" id="SSF51735">
    <property type="entry name" value="NAD(P)-binding Rossmann-fold domains"/>
    <property type="match status" value="1"/>
</dbReference>
<evidence type="ECO:0000313" key="6">
    <source>
        <dbReference type="EMBL" id="KAB1633681.1"/>
    </source>
</evidence>
<dbReference type="OrthoDB" id="117809at2"/>
<dbReference type="GO" id="GO:0016616">
    <property type="term" value="F:oxidoreductase activity, acting on the CH-OH group of donors, NAD or NADP as acceptor"/>
    <property type="evidence" value="ECO:0007669"/>
    <property type="project" value="InterPro"/>
</dbReference>
<dbReference type="Pfam" id="PF02826">
    <property type="entry name" value="2-Hacid_dh_C"/>
    <property type="match status" value="1"/>
</dbReference>
<dbReference type="Gene3D" id="3.40.50.720">
    <property type="entry name" value="NAD(P)-binding Rossmann-like Domain"/>
    <property type="match status" value="2"/>
</dbReference>
<sequence length="332" mass="35773">MSRRTPTGEEPTVAFITNVPLERQREVLQHRLRGLARVVRVPSLAEAPDAVACVLEPDVVLRRDDLRQAPDLRWVGVPSVALDNIDLPAARALGIEVFNTPGANRWEAADHTLALVLAVLRDLPGGVRTVGEDAFDITRTHPLRIRGARLGLIGFGAVGRLVAEQALALGMSVRVHNRSGVPAVFAGRVEIATDLPALLGWADVVSVHVQLTPATRGLVGEQELQEMRPGARLVNTARAGVVSQPALLAALDSGHLTCAGLDVLDTGQEEMMRALVTHPRTIATPHMAWYSPESAVGLYEFTGGRIAERMREAGTPPQTERRTRRGAGHDGR</sequence>
<evidence type="ECO:0000313" key="7">
    <source>
        <dbReference type="Proteomes" id="UP000481339"/>
    </source>
</evidence>
<evidence type="ECO:0000256" key="2">
    <source>
        <dbReference type="ARBA" id="ARBA00023002"/>
    </source>
</evidence>
<dbReference type="SUPFAM" id="SSF52283">
    <property type="entry name" value="Formate/glycerate dehydrogenase catalytic domain-like"/>
    <property type="match status" value="1"/>
</dbReference>
<accession>A0A7C8FYS9</accession>
<evidence type="ECO:0000256" key="4">
    <source>
        <dbReference type="SAM" id="MobiDB-lite"/>
    </source>
</evidence>
<protein>
    <submittedName>
        <fullName evidence="6">Glycerate dehydrogenase</fullName>
    </submittedName>
</protein>
<dbReference type="InterPro" id="IPR006140">
    <property type="entry name" value="D-isomer_DH_NAD-bd"/>
</dbReference>
<dbReference type="EMBL" id="WBKA01000001">
    <property type="protein sequence ID" value="KAB1633681.1"/>
    <property type="molecule type" value="Genomic_DNA"/>
</dbReference>
<comment type="similarity">
    <text evidence="1">Belongs to the D-isomer specific 2-hydroxyacid dehydrogenase family.</text>
</comment>
<name>A0A7C8FYS9_9MICO</name>
<dbReference type="Proteomes" id="UP000481339">
    <property type="component" value="Unassembled WGS sequence"/>
</dbReference>
<dbReference type="PANTHER" id="PTHR43761:SF1">
    <property type="entry name" value="D-ISOMER SPECIFIC 2-HYDROXYACID DEHYDROGENASE CATALYTIC DOMAIN-CONTAINING PROTEIN-RELATED"/>
    <property type="match status" value="1"/>
</dbReference>
<keyword evidence="3" id="KW-0520">NAD</keyword>
<dbReference type="RefSeq" id="WP_158035509.1">
    <property type="nucleotide sequence ID" value="NZ_BAAAZV010000018.1"/>
</dbReference>
<dbReference type="AlphaFoldDB" id="A0A7C8FYS9"/>
<evidence type="ECO:0000256" key="3">
    <source>
        <dbReference type="ARBA" id="ARBA00023027"/>
    </source>
</evidence>
<organism evidence="6 7">
    <name type="scientific">Pseudoclavibacter caeni</name>
    <dbReference type="NCBI Taxonomy" id="908846"/>
    <lineage>
        <taxon>Bacteria</taxon>
        <taxon>Bacillati</taxon>
        <taxon>Actinomycetota</taxon>
        <taxon>Actinomycetes</taxon>
        <taxon>Micrococcales</taxon>
        <taxon>Microbacteriaceae</taxon>
        <taxon>Pseudoclavibacter</taxon>
    </lineage>
</organism>
<evidence type="ECO:0000259" key="5">
    <source>
        <dbReference type="Pfam" id="PF02826"/>
    </source>
</evidence>
<comment type="caution">
    <text evidence="6">The sequence shown here is derived from an EMBL/GenBank/DDBJ whole genome shotgun (WGS) entry which is preliminary data.</text>
</comment>
<reference evidence="6 7" key="1">
    <citation type="submission" date="2019-09" db="EMBL/GenBank/DDBJ databases">
        <title>Phylogeny of genus Pseudoclavibacter and closely related genus.</title>
        <authorList>
            <person name="Li Y."/>
        </authorList>
    </citation>
    <scope>NUCLEOTIDE SEQUENCE [LARGE SCALE GENOMIC DNA]</scope>
    <source>
        <strain evidence="6 7">JCM 16921</strain>
    </source>
</reference>
<dbReference type="InterPro" id="IPR050418">
    <property type="entry name" value="D-iso_2-hydroxyacid_DH_PdxB"/>
</dbReference>
<evidence type="ECO:0000256" key="1">
    <source>
        <dbReference type="ARBA" id="ARBA00005854"/>
    </source>
</evidence>
<dbReference type="PANTHER" id="PTHR43761">
    <property type="entry name" value="D-ISOMER SPECIFIC 2-HYDROXYACID DEHYDROGENASE FAMILY PROTEIN (AFU_ORTHOLOGUE AFUA_1G13630)"/>
    <property type="match status" value="1"/>
</dbReference>
<dbReference type="InterPro" id="IPR036291">
    <property type="entry name" value="NAD(P)-bd_dom_sf"/>
</dbReference>
<feature type="region of interest" description="Disordered" evidence="4">
    <location>
        <begin position="309"/>
        <end position="332"/>
    </location>
</feature>